<evidence type="ECO:0000256" key="6">
    <source>
        <dbReference type="ARBA" id="ARBA00022824"/>
    </source>
</evidence>
<evidence type="ECO:0000256" key="9">
    <source>
        <dbReference type="ARBA" id="ARBA00023004"/>
    </source>
</evidence>
<dbReference type="STRING" id="984486.A0A1E3QMS9"/>
<gene>
    <name evidence="15" type="ORF">BABINDRAFT_176571</name>
</gene>
<keyword evidence="6" id="KW-0256">Endoplasmic reticulum</keyword>
<evidence type="ECO:0000256" key="2">
    <source>
        <dbReference type="ARBA" id="ARBA00022448"/>
    </source>
</evidence>
<dbReference type="InterPro" id="IPR001199">
    <property type="entry name" value="Cyt_B5-like_heme/steroid-bd"/>
</dbReference>
<dbReference type="GO" id="GO:0016126">
    <property type="term" value="P:sterol biosynthetic process"/>
    <property type="evidence" value="ECO:0007669"/>
    <property type="project" value="TreeGrafter"/>
</dbReference>
<dbReference type="InterPro" id="IPR050668">
    <property type="entry name" value="Cytochrome_b5"/>
</dbReference>
<dbReference type="EMBL" id="KV454433">
    <property type="protein sequence ID" value="ODQ78983.1"/>
    <property type="molecule type" value="Genomic_DNA"/>
</dbReference>
<dbReference type="GO" id="GO:0046872">
    <property type="term" value="F:metal ion binding"/>
    <property type="evidence" value="ECO:0007669"/>
    <property type="project" value="UniProtKB-UniRule"/>
</dbReference>
<keyword evidence="10 13" id="KW-0472">Membrane</keyword>
<keyword evidence="9 13" id="KW-0408">Iron</keyword>
<feature type="transmembrane region" description="Helical" evidence="13">
    <location>
        <begin position="101"/>
        <end position="119"/>
    </location>
</feature>
<accession>A0A1E3QMS9</accession>
<evidence type="ECO:0000256" key="10">
    <source>
        <dbReference type="ARBA" id="ARBA00023136"/>
    </source>
</evidence>
<keyword evidence="4 13" id="KW-0812">Transmembrane</keyword>
<evidence type="ECO:0000256" key="7">
    <source>
        <dbReference type="ARBA" id="ARBA00022848"/>
    </source>
</evidence>
<protein>
    <recommendedName>
        <fullName evidence="14">Cytochrome b5 heme-binding domain-containing protein</fullName>
    </recommendedName>
</protein>
<evidence type="ECO:0000256" key="13">
    <source>
        <dbReference type="RuleBase" id="RU362121"/>
    </source>
</evidence>
<evidence type="ECO:0000256" key="5">
    <source>
        <dbReference type="ARBA" id="ARBA00022723"/>
    </source>
</evidence>
<sequence>MSELKSYTFEEVAQHNTRDDLWIIYEGKVYDASGYLDEHPGGEEVIIDCAGTDATGPFDDIGHSEDAREVLDGLLVGNLEGGAPVKQASTSSQISGEQSPLPMIIAGLVVIGAITYYYAI</sequence>
<keyword evidence="16" id="KW-1185">Reference proteome</keyword>
<evidence type="ECO:0000313" key="15">
    <source>
        <dbReference type="EMBL" id="ODQ78983.1"/>
    </source>
</evidence>
<dbReference type="Proteomes" id="UP000094336">
    <property type="component" value="Unassembled WGS sequence"/>
</dbReference>
<dbReference type="InterPro" id="IPR036400">
    <property type="entry name" value="Cyt_B5-like_heme/steroid_sf"/>
</dbReference>
<dbReference type="AlphaFoldDB" id="A0A1E3QMS9"/>
<dbReference type="GO" id="GO:0020037">
    <property type="term" value="F:heme binding"/>
    <property type="evidence" value="ECO:0007669"/>
    <property type="project" value="UniProtKB-UniRule"/>
</dbReference>
<dbReference type="PANTHER" id="PTHR19359:SF150">
    <property type="entry name" value="CYTOCHROME B5"/>
    <property type="match status" value="1"/>
</dbReference>
<proteinExistence type="inferred from homology"/>
<organism evidence="15 16">
    <name type="scientific">Babjeviella inositovora NRRL Y-12698</name>
    <dbReference type="NCBI Taxonomy" id="984486"/>
    <lineage>
        <taxon>Eukaryota</taxon>
        <taxon>Fungi</taxon>
        <taxon>Dikarya</taxon>
        <taxon>Ascomycota</taxon>
        <taxon>Saccharomycotina</taxon>
        <taxon>Pichiomycetes</taxon>
        <taxon>Serinales incertae sedis</taxon>
        <taxon>Babjeviella</taxon>
    </lineage>
</organism>
<keyword evidence="13" id="KW-1133">Transmembrane helix</keyword>
<keyword evidence="7" id="KW-0492">Microsome</keyword>
<name>A0A1E3QMS9_9ASCO</name>
<reference evidence="16" key="1">
    <citation type="submission" date="2016-05" db="EMBL/GenBank/DDBJ databases">
        <title>Comparative genomics of biotechnologically important yeasts.</title>
        <authorList>
            <consortium name="DOE Joint Genome Institute"/>
            <person name="Riley R."/>
            <person name="Haridas S."/>
            <person name="Wolfe K.H."/>
            <person name="Lopes M.R."/>
            <person name="Hittinger C.T."/>
            <person name="Goker M."/>
            <person name="Salamov A."/>
            <person name="Wisecaver J."/>
            <person name="Long T.M."/>
            <person name="Aerts A.L."/>
            <person name="Barry K."/>
            <person name="Choi C."/>
            <person name="Clum A."/>
            <person name="Coughlan A.Y."/>
            <person name="Deshpande S."/>
            <person name="Douglass A.P."/>
            <person name="Hanson S.J."/>
            <person name="Klenk H.-P."/>
            <person name="Labutti K."/>
            <person name="Lapidus A."/>
            <person name="Lindquist E."/>
            <person name="Lipzen A."/>
            <person name="Meier-Kolthoff J.P."/>
            <person name="Ohm R.A."/>
            <person name="Otillar R.P."/>
            <person name="Pangilinan J."/>
            <person name="Peng Y."/>
            <person name="Rokas A."/>
            <person name="Rosa C.A."/>
            <person name="Scheuner C."/>
            <person name="Sibirny A.A."/>
            <person name="Slot J.C."/>
            <person name="Stielow J.B."/>
            <person name="Sun H."/>
            <person name="Kurtzman C.P."/>
            <person name="Blackwell M."/>
            <person name="Grigoriev I.V."/>
            <person name="Jeffries T.W."/>
        </authorList>
    </citation>
    <scope>NUCLEOTIDE SEQUENCE [LARGE SCALE GENOMIC DNA]</scope>
    <source>
        <strain evidence="16">NRRL Y-12698</strain>
    </source>
</reference>
<dbReference type="FunFam" id="3.10.120.10:FF:000002">
    <property type="entry name" value="Cytochrome b5 type B"/>
    <property type="match status" value="1"/>
</dbReference>
<dbReference type="PANTHER" id="PTHR19359">
    <property type="entry name" value="CYTOCHROME B5"/>
    <property type="match status" value="1"/>
</dbReference>
<dbReference type="OrthoDB" id="260519at2759"/>
<keyword evidence="5 13" id="KW-0479">Metal-binding</keyword>
<dbReference type="InterPro" id="IPR018506">
    <property type="entry name" value="Cyt_B5_heme-BS"/>
</dbReference>
<evidence type="ECO:0000256" key="4">
    <source>
        <dbReference type="ARBA" id="ARBA00022692"/>
    </source>
</evidence>
<dbReference type="SMART" id="SM01117">
    <property type="entry name" value="Cyt-b5"/>
    <property type="match status" value="1"/>
</dbReference>
<keyword evidence="8" id="KW-0249">Electron transport</keyword>
<dbReference type="GO" id="GO:0005789">
    <property type="term" value="C:endoplasmic reticulum membrane"/>
    <property type="evidence" value="ECO:0007669"/>
    <property type="project" value="UniProtKB-SubCell"/>
</dbReference>
<evidence type="ECO:0000313" key="16">
    <source>
        <dbReference type="Proteomes" id="UP000094336"/>
    </source>
</evidence>
<keyword evidence="3 13" id="KW-0349">Heme</keyword>
<comment type="subcellular location">
    <subcellularLocation>
        <location evidence="1">Endoplasmic reticulum membrane</location>
        <topology evidence="1">Single-pass membrane protein</topology>
        <orientation evidence="1">Cytoplasmic side</orientation>
    </subcellularLocation>
    <subcellularLocation>
        <location evidence="11">Microsome membrane</location>
        <topology evidence="11">Single-pass membrane protein</topology>
        <orientation evidence="11">Cytoplasmic side</orientation>
    </subcellularLocation>
</comment>
<dbReference type="GeneID" id="30148872"/>
<feature type="domain" description="Cytochrome b5 heme-binding" evidence="14">
    <location>
        <begin position="4"/>
        <end position="80"/>
    </location>
</feature>
<dbReference type="Pfam" id="PF00173">
    <property type="entry name" value="Cyt-b5"/>
    <property type="match status" value="1"/>
</dbReference>
<dbReference type="PROSITE" id="PS50255">
    <property type="entry name" value="CYTOCHROME_B5_2"/>
    <property type="match status" value="1"/>
</dbReference>
<dbReference type="PROSITE" id="PS00191">
    <property type="entry name" value="CYTOCHROME_B5_1"/>
    <property type="match status" value="1"/>
</dbReference>
<evidence type="ECO:0000256" key="3">
    <source>
        <dbReference type="ARBA" id="ARBA00022617"/>
    </source>
</evidence>
<evidence type="ECO:0000256" key="1">
    <source>
        <dbReference type="ARBA" id="ARBA00004131"/>
    </source>
</evidence>
<evidence type="ECO:0000256" key="8">
    <source>
        <dbReference type="ARBA" id="ARBA00022982"/>
    </source>
</evidence>
<dbReference type="RefSeq" id="XP_018984311.1">
    <property type="nucleotide sequence ID" value="XM_019131019.1"/>
</dbReference>
<dbReference type="SUPFAM" id="SSF55856">
    <property type="entry name" value="Cytochrome b5-like heme/steroid binding domain"/>
    <property type="match status" value="1"/>
</dbReference>
<dbReference type="PRINTS" id="PR00363">
    <property type="entry name" value="CYTOCHROMEB5"/>
</dbReference>
<dbReference type="Gene3D" id="3.10.120.10">
    <property type="entry name" value="Cytochrome b5-like heme/steroid binding domain"/>
    <property type="match status" value="1"/>
</dbReference>
<evidence type="ECO:0000256" key="12">
    <source>
        <dbReference type="ARBA" id="ARBA00038168"/>
    </source>
</evidence>
<evidence type="ECO:0000256" key="11">
    <source>
        <dbReference type="ARBA" id="ARBA00037877"/>
    </source>
</evidence>
<keyword evidence="2" id="KW-0813">Transport</keyword>
<comment type="similarity">
    <text evidence="12 13">Belongs to the cytochrome b5 family.</text>
</comment>
<evidence type="ECO:0000259" key="14">
    <source>
        <dbReference type="PROSITE" id="PS50255"/>
    </source>
</evidence>